<protein>
    <submittedName>
        <fullName evidence="8">Putative flippase GtrA</fullName>
    </submittedName>
</protein>
<dbReference type="AlphaFoldDB" id="A0A4R2N5U9"/>
<dbReference type="GO" id="GO:0005886">
    <property type="term" value="C:plasma membrane"/>
    <property type="evidence" value="ECO:0007669"/>
    <property type="project" value="TreeGrafter"/>
</dbReference>
<feature type="transmembrane region" description="Helical" evidence="6">
    <location>
        <begin position="51"/>
        <end position="72"/>
    </location>
</feature>
<dbReference type="OrthoDB" id="8562382at2"/>
<dbReference type="Pfam" id="PF04138">
    <property type="entry name" value="GtrA_DPMS_TM"/>
    <property type="match status" value="1"/>
</dbReference>
<dbReference type="InterPro" id="IPR007267">
    <property type="entry name" value="GtrA_DPMS_TM"/>
</dbReference>
<feature type="domain" description="GtrA/DPMS transmembrane" evidence="7">
    <location>
        <begin position="19"/>
        <end position="134"/>
    </location>
</feature>
<keyword evidence="9" id="KW-1185">Reference proteome</keyword>
<gene>
    <name evidence="8" type="ORF">EV674_11916</name>
</gene>
<feature type="transmembrane region" description="Helical" evidence="6">
    <location>
        <begin position="108"/>
        <end position="127"/>
    </location>
</feature>
<name>A0A4R2N5U9_9BURK</name>
<evidence type="ECO:0000313" key="8">
    <source>
        <dbReference type="EMBL" id="TCP16269.1"/>
    </source>
</evidence>
<reference evidence="8 9" key="1">
    <citation type="submission" date="2019-03" db="EMBL/GenBank/DDBJ databases">
        <title>Genomic Encyclopedia of Type Strains, Phase IV (KMG-IV): sequencing the most valuable type-strain genomes for metagenomic binning, comparative biology and taxonomic classification.</title>
        <authorList>
            <person name="Goeker M."/>
        </authorList>
    </citation>
    <scope>NUCLEOTIDE SEQUENCE [LARGE SCALE GENOMIC DNA]</scope>
    <source>
        <strain evidence="8 9">DSM 1837</strain>
    </source>
</reference>
<dbReference type="PANTHER" id="PTHR38459:SF1">
    <property type="entry name" value="PROPHAGE BACTOPRENOL-LINKED GLUCOSE TRANSLOCASE HOMOLOG"/>
    <property type="match status" value="1"/>
</dbReference>
<comment type="similarity">
    <text evidence="2">Belongs to the GtrA family.</text>
</comment>
<evidence type="ECO:0000256" key="5">
    <source>
        <dbReference type="ARBA" id="ARBA00023136"/>
    </source>
</evidence>
<comment type="subcellular location">
    <subcellularLocation>
        <location evidence="1">Membrane</location>
        <topology evidence="1">Multi-pass membrane protein</topology>
    </subcellularLocation>
</comment>
<evidence type="ECO:0000259" key="7">
    <source>
        <dbReference type="Pfam" id="PF04138"/>
    </source>
</evidence>
<dbReference type="GO" id="GO:0000271">
    <property type="term" value="P:polysaccharide biosynthetic process"/>
    <property type="evidence" value="ECO:0007669"/>
    <property type="project" value="InterPro"/>
</dbReference>
<organism evidence="8 9">
    <name type="scientific">Simplicispira metamorpha</name>
    <dbReference type="NCBI Taxonomy" id="80881"/>
    <lineage>
        <taxon>Bacteria</taxon>
        <taxon>Pseudomonadati</taxon>
        <taxon>Pseudomonadota</taxon>
        <taxon>Betaproteobacteria</taxon>
        <taxon>Burkholderiales</taxon>
        <taxon>Comamonadaceae</taxon>
        <taxon>Simplicispira</taxon>
    </lineage>
</organism>
<evidence type="ECO:0000256" key="2">
    <source>
        <dbReference type="ARBA" id="ARBA00009399"/>
    </source>
</evidence>
<dbReference type="Proteomes" id="UP000295182">
    <property type="component" value="Unassembled WGS sequence"/>
</dbReference>
<keyword evidence="3 6" id="KW-0812">Transmembrane</keyword>
<dbReference type="InterPro" id="IPR051401">
    <property type="entry name" value="GtrA_CellWall_Glycosyl"/>
</dbReference>
<feature type="transmembrane region" description="Helical" evidence="6">
    <location>
        <begin position="84"/>
        <end position="102"/>
    </location>
</feature>
<dbReference type="PANTHER" id="PTHR38459">
    <property type="entry name" value="PROPHAGE BACTOPRENOL-LINKED GLUCOSE TRANSLOCASE HOMOLOG"/>
    <property type="match status" value="1"/>
</dbReference>
<feature type="transmembrane region" description="Helical" evidence="6">
    <location>
        <begin position="20"/>
        <end position="39"/>
    </location>
</feature>
<evidence type="ECO:0000256" key="6">
    <source>
        <dbReference type="SAM" id="Phobius"/>
    </source>
</evidence>
<sequence>MTPTMSALTRVQQLPQALRFVLVGGSAAATHLLVVWALVQGAQWAPLWANGVAFLVAFWVSYGGHALLTFAGSGARHRQALPRFFVVACSAFAINELLYLAALRWLPWHYLLSLLAVLLAVAVGTFVSSKLWAFARPAP</sequence>
<evidence type="ECO:0000313" key="9">
    <source>
        <dbReference type="Proteomes" id="UP000295182"/>
    </source>
</evidence>
<keyword evidence="5 6" id="KW-0472">Membrane</keyword>
<dbReference type="EMBL" id="SLXH01000019">
    <property type="protein sequence ID" value="TCP16269.1"/>
    <property type="molecule type" value="Genomic_DNA"/>
</dbReference>
<evidence type="ECO:0000256" key="4">
    <source>
        <dbReference type="ARBA" id="ARBA00022989"/>
    </source>
</evidence>
<evidence type="ECO:0000256" key="3">
    <source>
        <dbReference type="ARBA" id="ARBA00022692"/>
    </source>
</evidence>
<accession>A0A4R2N5U9</accession>
<keyword evidence="4 6" id="KW-1133">Transmembrane helix</keyword>
<comment type="caution">
    <text evidence="8">The sequence shown here is derived from an EMBL/GenBank/DDBJ whole genome shotgun (WGS) entry which is preliminary data.</text>
</comment>
<proteinExistence type="inferred from homology"/>
<evidence type="ECO:0000256" key="1">
    <source>
        <dbReference type="ARBA" id="ARBA00004141"/>
    </source>
</evidence>